<feature type="region of interest" description="Disordered" evidence="1">
    <location>
        <begin position="462"/>
        <end position="508"/>
    </location>
</feature>
<feature type="compositionally biased region" description="Basic and acidic residues" evidence="1">
    <location>
        <begin position="69"/>
        <end position="84"/>
    </location>
</feature>
<feature type="compositionally biased region" description="Basic and acidic residues" evidence="1">
    <location>
        <begin position="27"/>
        <end position="39"/>
    </location>
</feature>
<proteinExistence type="predicted"/>
<protein>
    <submittedName>
        <fullName evidence="2">Formin-binding protein 4-like isoform X3</fullName>
    </submittedName>
</protein>
<sequence length="508" mass="57563">MERRDVTRRRQLLQLDRPISSIRAKNKAADEARKQEETKNVLQGLLGDYSESDEDIEEQVSNSQLDNKPVGDKQDLQEPNEEHSQTVSVLEKNSPKPTPPLPTIPSIHSHPDPENSSPIIDHSEDSIEEALKSFMSEINALPVISIHDDSLAPSDELTKNEKESISAQISNLGSDWRKYWHDDEIHNIGSDFSLVTPKEMNNSKESRSMSVSDINREMDSQATNVKDDFTLNMSLRAPPSDSLLHGRSRDAYGKLSNLAPMVTHLKLEKHQIEFATRMHDWQVGALNTIYFEKVILERLERLLLGVEEQVSPAGWVCKWKTESQTYSWIHLQTNQVSSTYPSQSHEHYQPSQIVYSTSTSAQNLPPLPPLPPPPPPPRSDSTGDLDVNSKSVYSEEDGTNKSLGLYNVNHQGVQPASEKKRKKEKETLTSGFKNKKMATLVERWKAAEDFLSNTEWDEVRKNQHGISSQSPEAWIKEQIESGEAANNPNLEPIKGDWRQRIRNKKSED</sequence>
<organism evidence="2 3">
    <name type="scientific">Rhizophagus clarus</name>
    <dbReference type="NCBI Taxonomy" id="94130"/>
    <lineage>
        <taxon>Eukaryota</taxon>
        <taxon>Fungi</taxon>
        <taxon>Fungi incertae sedis</taxon>
        <taxon>Mucoromycota</taxon>
        <taxon>Glomeromycotina</taxon>
        <taxon>Glomeromycetes</taxon>
        <taxon>Glomerales</taxon>
        <taxon>Glomeraceae</taxon>
        <taxon>Rhizophagus</taxon>
    </lineage>
</organism>
<feature type="compositionally biased region" description="Pro residues" evidence="1">
    <location>
        <begin position="365"/>
        <end position="378"/>
    </location>
</feature>
<evidence type="ECO:0000313" key="3">
    <source>
        <dbReference type="Proteomes" id="UP000615446"/>
    </source>
</evidence>
<feature type="region of interest" description="Disordered" evidence="1">
    <location>
        <begin position="17"/>
        <end position="120"/>
    </location>
</feature>
<name>A0A8H3QVJ6_9GLOM</name>
<evidence type="ECO:0000256" key="1">
    <source>
        <dbReference type="SAM" id="MobiDB-lite"/>
    </source>
</evidence>
<evidence type="ECO:0000313" key="2">
    <source>
        <dbReference type="EMBL" id="GES93052.1"/>
    </source>
</evidence>
<dbReference type="AlphaFoldDB" id="A0A8H3QVJ6"/>
<gene>
    <name evidence="2" type="ORF">RCL2_001981000</name>
</gene>
<feature type="compositionally biased region" description="Basic and acidic residues" evidence="1">
    <location>
        <begin position="493"/>
        <end position="508"/>
    </location>
</feature>
<reference evidence="2" key="1">
    <citation type="submission" date="2019-10" db="EMBL/GenBank/DDBJ databases">
        <title>Conservation and host-specific expression of non-tandemly repeated heterogenous ribosome RNA gene in arbuscular mycorrhizal fungi.</title>
        <authorList>
            <person name="Maeda T."/>
            <person name="Kobayashi Y."/>
            <person name="Nakagawa T."/>
            <person name="Ezawa T."/>
            <person name="Yamaguchi K."/>
            <person name="Bino T."/>
            <person name="Nishimoto Y."/>
            <person name="Shigenobu S."/>
            <person name="Kawaguchi M."/>
        </authorList>
    </citation>
    <scope>NUCLEOTIDE SEQUENCE</scope>
    <source>
        <strain evidence="2">HR1</strain>
    </source>
</reference>
<dbReference type="PANTHER" id="PTHR46697:SF1">
    <property type="entry name" value="FORMIN-BINDING PROTEIN 4"/>
    <property type="match status" value="1"/>
</dbReference>
<dbReference type="InterPro" id="IPR053076">
    <property type="entry name" value="WW_domain_protein"/>
</dbReference>
<dbReference type="PANTHER" id="PTHR46697">
    <property type="entry name" value="FORMIN-BINDING PROTEIN 4"/>
    <property type="match status" value="1"/>
</dbReference>
<dbReference type="Proteomes" id="UP000615446">
    <property type="component" value="Unassembled WGS sequence"/>
</dbReference>
<comment type="caution">
    <text evidence="2">The sequence shown here is derived from an EMBL/GenBank/DDBJ whole genome shotgun (WGS) entry which is preliminary data.</text>
</comment>
<feature type="region of interest" description="Disordered" evidence="1">
    <location>
        <begin position="358"/>
        <end position="428"/>
    </location>
</feature>
<dbReference type="OrthoDB" id="2367685at2759"/>
<dbReference type="EMBL" id="BLAL01000218">
    <property type="protein sequence ID" value="GES93052.1"/>
    <property type="molecule type" value="Genomic_DNA"/>
</dbReference>
<accession>A0A8H3QVJ6</accession>